<evidence type="ECO:0000313" key="6">
    <source>
        <dbReference type="EMBL" id="MEV0708406.1"/>
    </source>
</evidence>
<dbReference type="InterPro" id="IPR002204">
    <property type="entry name" value="3-OH-isobutyrate_DH-rel_CS"/>
</dbReference>
<dbReference type="Proteomes" id="UP001551695">
    <property type="component" value="Unassembled WGS sequence"/>
</dbReference>
<sequence length="309" mass="31697">MEIGFIGLGNMGAPMARRLLDAGHQLLVYDTRPAAVEEFVALGAQAANSPKEIADRVETVMTSLPSLAAASAVATGADGIIDGHRVRRLIDLSTVGAQTAADIDARLAERGIARIDCPVSGGVGGARRGTLALMVSGPAAEVDGARPVLDVLGTVFFIGERPGSAQTMKLANNLLAATTLAATSEAVVMGVKAGLDPAVMIEVFNAGSGATHASRDKFPRAVLPRTFDFGFATGLMVKDVRLCLAEAASMGLSMDIAEAVGRVWEVALTETGPDSDFTAVVKPIEAAAGVTVGARARDRDDATTRAGQS</sequence>
<dbReference type="PANTHER" id="PTHR22981:SF7">
    <property type="entry name" value="3-HYDROXYISOBUTYRATE DEHYDROGENASE, MITOCHONDRIAL"/>
    <property type="match status" value="1"/>
</dbReference>
<feature type="domain" description="6-phosphogluconate dehydrogenase NADP-binding" evidence="4">
    <location>
        <begin position="2"/>
        <end position="157"/>
    </location>
</feature>
<dbReference type="InterPro" id="IPR013328">
    <property type="entry name" value="6PGD_dom2"/>
</dbReference>
<accession>A0ABV3FT84</accession>
<comment type="caution">
    <text evidence="6">The sequence shown here is derived from an EMBL/GenBank/DDBJ whole genome shotgun (WGS) entry which is preliminary data.</text>
</comment>
<dbReference type="PANTHER" id="PTHR22981">
    <property type="entry name" value="3-HYDROXYISOBUTYRATE DEHYDROGENASE-RELATED"/>
    <property type="match status" value="1"/>
</dbReference>
<dbReference type="InterPro" id="IPR036291">
    <property type="entry name" value="NAD(P)-bd_dom_sf"/>
</dbReference>
<reference evidence="6 7" key="1">
    <citation type="submission" date="2024-06" db="EMBL/GenBank/DDBJ databases">
        <title>The Natural Products Discovery Center: Release of the First 8490 Sequenced Strains for Exploring Actinobacteria Biosynthetic Diversity.</title>
        <authorList>
            <person name="Kalkreuter E."/>
            <person name="Kautsar S.A."/>
            <person name="Yang D."/>
            <person name="Bader C.D."/>
            <person name="Teijaro C.N."/>
            <person name="Fluegel L."/>
            <person name="Davis C.M."/>
            <person name="Simpson J.R."/>
            <person name="Lauterbach L."/>
            <person name="Steele A.D."/>
            <person name="Gui C."/>
            <person name="Meng S."/>
            <person name="Li G."/>
            <person name="Viehrig K."/>
            <person name="Ye F."/>
            <person name="Su P."/>
            <person name="Kiefer A.F."/>
            <person name="Nichols A."/>
            <person name="Cepeda A.J."/>
            <person name="Yan W."/>
            <person name="Fan B."/>
            <person name="Jiang Y."/>
            <person name="Adhikari A."/>
            <person name="Zheng C.-J."/>
            <person name="Schuster L."/>
            <person name="Cowan T.M."/>
            <person name="Smanski M.J."/>
            <person name="Chevrette M.G."/>
            <person name="De Carvalho L.P.S."/>
            <person name="Shen B."/>
        </authorList>
    </citation>
    <scope>NUCLEOTIDE SEQUENCE [LARGE SCALE GENOMIC DNA]</scope>
    <source>
        <strain evidence="6 7">NPDC050403</strain>
    </source>
</reference>
<proteinExistence type="inferred from homology"/>
<dbReference type="SUPFAM" id="SSF48179">
    <property type="entry name" value="6-phosphogluconate dehydrogenase C-terminal domain-like"/>
    <property type="match status" value="1"/>
</dbReference>
<dbReference type="InterPro" id="IPR006115">
    <property type="entry name" value="6PGDH_NADP-bd"/>
</dbReference>
<dbReference type="InterPro" id="IPR029154">
    <property type="entry name" value="HIBADH-like_NADP-bd"/>
</dbReference>
<dbReference type="PROSITE" id="PS00895">
    <property type="entry name" value="3_HYDROXYISOBUT_DH"/>
    <property type="match status" value="1"/>
</dbReference>
<evidence type="ECO:0000313" key="7">
    <source>
        <dbReference type="Proteomes" id="UP001551695"/>
    </source>
</evidence>
<evidence type="ECO:0000256" key="3">
    <source>
        <dbReference type="ARBA" id="ARBA00023027"/>
    </source>
</evidence>
<keyword evidence="7" id="KW-1185">Reference proteome</keyword>
<dbReference type="GO" id="GO:0016491">
    <property type="term" value="F:oxidoreductase activity"/>
    <property type="evidence" value="ECO:0007669"/>
    <property type="project" value="UniProtKB-KW"/>
</dbReference>
<comment type="similarity">
    <text evidence="1">Belongs to the HIBADH-related family.</text>
</comment>
<gene>
    <name evidence="6" type="ORF">AB0I48_12635</name>
</gene>
<keyword evidence="3" id="KW-0520">NAD</keyword>
<dbReference type="RefSeq" id="WP_355090989.1">
    <property type="nucleotide sequence ID" value="NZ_JBEXKW010000114.1"/>
</dbReference>
<protein>
    <submittedName>
        <fullName evidence="6">NAD(P)-dependent oxidoreductase</fullName>
        <ecNumber evidence="6">1.1.-.-</ecNumber>
    </submittedName>
</protein>
<dbReference type="Pfam" id="PF14833">
    <property type="entry name" value="NAD_binding_11"/>
    <property type="match status" value="1"/>
</dbReference>
<name>A0ABV3FT84_9NOCA</name>
<dbReference type="PIRSF" id="PIRSF000103">
    <property type="entry name" value="HIBADH"/>
    <property type="match status" value="1"/>
</dbReference>
<dbReference type="Pfam" id="PF03446">
    <property type="entry name" value="NAD_binding_2"/>
    <property type="match status" value="1"/>
</dbReference>
<feature type="domain" description="3-hydroxyisobutyrate dehydrogenase-like NAD-binding" evidence="5">
    <location>
        <begin position="163"/>
        <end position="283"/>
    </location>
</feature>
<dbReference type="Gene3D" id="1.10.1040.10">
    <property type="entry name" value="N-(1-d-carboxylethyl)-l-norvaline Dehydrogenase, domain 2"/>
    <property type="match status" value="1"/>
</dbReference>
<evidence type="ECO:0000259" key="4">
    <source>
        <dbReference type="Pfam" id="PF03446"/>
    </source>
</evidence>
<dbReference type="InterPro" id="IPR015815">
    <property type="entry name" value="HIBADH-related"/>
</dbReference>
<keyword evidence="2 6" id="KW-0560">Oxidoreductase</keyword>
<dbReference type="EMBL" id="JBFAKC010000005">
    <property type="protein sequence ID" value="MEV0708406.1"/>
    <property type="molecule type" value="Genomic_DNA"/>
</dbReference>
<organism evidence="6 7">
    <name type="scientific">Nocardia aurea</name>
    <dbReference type="NCBI Taxonomy" id="2144174"/>
    <lineage>
        <taxon>Bacteria</taxon>
        <taxon>Bacillati</taxon>
        <taxon>Actinomycetota</taxon>
        <taxon>Actinomycetes</taxon>
        <taxon>Mycobacteriales</taxon>
        <taxon>Nocardiaceae</taxon>
        <taxon>Nocardia</taxon>
    </lineage>
</organism>
<evidence type="ECO:0000259" key="5">
    <source>
        <dbReference type="Pfam" id="PF14833"/>
    </source>
</evidence>
<dbReference type="Gene3D" id="3.40.50.720">
    <property type="entry name" value="NAD(P)-binding Rossmann-like Domain"/>
    <property type="match status" value="1"/>
</dbReference>
<evidence type="ECO:0000256" key="2">
    <source>
        <dbReference type="ARBA" id="ARBA00023002"/>
    </source>
</evidence>
<evidence type="ECO:0000256" key="1">
    <source>
        <dbReference type="ARBA" id="ARBA00009080"/>
    </source>
</evidence>
<dbReference type="SUPFAM" id="SSF51735">
    <property type="entry name" value="NAD(P)-binding Rossmann-fold domains"/>
    <property type="match status" value="1"/>
</dbReference>
<dbReference type="InterPro" id="IPR008927">
    <property type="entry name" value="6-PGluconate_DH-like_C_sf"/>
</dbReference>
<dbReference type="EC" id="1.1.-.-" evidence="6"/>